<organism evidence="1">
    <name type="scientific">Paenibacillus ihbetae</name>
    <dbReference type="NCBI Taxonomy" id="1870820"/>
    <lineage>
        <taxon>Bacteria</taxon>
        <taxon>Bacillati</taxon>
        <taxon>Bacillota</taxon>
        <taxon>Bacilli</taxon>
        <taxon>Bacillales</taxon>
        <taxon>Paenibacillaceae</taxon>
        <taxon>Paenibacillus</taxon>
    </lineage>
</organism>
<sequence length="457" mass="51204">MGESIRFSQRCEPPLKAGTYRVQVEQVTNINCRLSSETTDFKVSSERFQLSPEQIYSVYPPREAVGNYAECLPHIVLNRRTLPWERALLKGQSHMPWLALLVFDETESIKLHESTIGKALQPEGGVFVPSLLLEDHEKPEDPCTYVHIPAKLLSEILPYPEALSLLAHGKGVSLDRKVTDASVKDDWFASIVSNRFCLAPDDDSQTIRHTACLVSLEGYEACLSSKQGRSDTLAHVQTARMIVLANWSFSMAKVDFDFGSAFTSLNAAMLSTPYQGSSEQIQKLCKLGYFPINHVVRDGSQVVSWYQSPLLPYEETKAPVKCARFADQLLAYDPDIGMMDIRYSSAWQIGKSMALADQSFAQKLYTWRQSNETLARTSVYQGLLSLHLTSPSNEKRVQDWKEESSIGYSFVKTALAPEGMDPQTKSSGKQILLEQLNDRYKTLLNEVITDARPDGLG</sequence>
<accession>A0A1B2E8B7</accession>
<dbReference type="EMBL" id="CP016809">
    <property type="protein sequence ID" value="ANY76243.1"/>
    <property type="molecule type" value="Genomic_DNA"/>
</dbReference>
<name>A0A1B2E8B7_9BACL</name>
<dbReference type="RefSeq" id="WP_099480244.1">
    <property type="nucleotide sequence ID" value="NZ_CP016809.1"/>
</dbReference>
<dbReference type="KEGG" id="pib:BBD41_28740"/>
<evidence type="ECO:0000313" key="1">
    <source>
        <dbReference type="EMBL" id="ANY76243.1"/>
    </source>
</evidence>
<reference evidence="1" key="1">
    <citation type="submission" date="2016-08" db="EMBL/GenBank/DDBJ databases">
        <title>Complete Genome Seqeunce of Paenibacillus sp. nov. IHBB 9852 from high altitute lake of Indian trans-Himalayas.</title>
        <authorList>
            <person name="Kiran S."/>
            <person name="Swarnkar M.K."/>
            <person name="Rana A."/>
            <person name="Tewari R."/>
            <person name="Gulati A."/>
        </authorList>
    </citation>
    <scope>NUCLEOTIDE SEQUENCE [LARGE SCALE GENOMIC DNA]</scope>
    <source>
        <strain evidence="1">IHBB 9852</strain>
    </source>
</reference>
<proteinExistence type="predicted"/>
<dbReference type="AlphaFoldDB" id="A0A1B2E8B7"/>
<dbReference type="GeneID" id="48312299"/>
<protein>
    <submittedName>
        <fullName evidence="1">Uncharacterized protein</fullName>
    </submittedName>
</protein>
<gene>
    <name evidence="1" type="ORF">BBD41_28740</name>
</gene>